<dbReference type="GO" id="GO:0016987">
    <property type="term" value="F:sigma factor activity"/>
    <property type="evidence" value="ECO:0007669"/>
    <property type="project" value="UniProtKB-UniRule"/>
</dbReference>
<evidence type="ECO:0000256" key="1">
    <source>
        <dbReference type="ARBA" id="ARBA00022490"/>
    </source>
</evidence>
<evidence type="ECO:0000256" key="4">
    <source>
        <dbReference type="ARBA" id="ARBA00023125"/>
    </source>
</evidence>
<dbReference type="InterPro" id="IPR014284">
    <property type="entry name" value="RNA_pol_sigma-70_dom"/>
</dbReference>
<keyword evidence="1 6" id="KW-0963">Cytoplasm</keyword>
<dbReference type="GO" id="GO:0003677">
    <property type="term" value="F:DNA binding"/>
    <property type="evidence" value="ECO:0007669"/>
    <property type="project" value="UniProtKB-UniRule"/>
</dbReference>
<dbReference type="SUPFAM" id="SSF88946">
    <property type="entry name" value="Sigma2 domain of RNA polymerase sigma factors"/>
    <property type="match status" value="1"/>
</dbReference>
<evidence type="ECO:0000313" key="9">
    <source>
        <dbReference type="Proteomes" id="UP000309673"/>
    </source>
</evidence>
<feature type="DNA-binding region" description="H-T-H motif" evidence="6">
    <location>
        <begin position="217"/>
        <end position="236"/>
    </location>
</feature>
<evidence type="ECO:0000256" key="5">
    <source>
        <dbReference type="ARBA" id="ARBA00023163"/>
    </source>
</evidence>
<keyword evidence="4 6" id="KW-0238">DNA-binding</keyword>
<sequence length="268" mass="30844">MLLLLWKRWFSPPSDPDSPQMQGGTPEQRVEAIQAGDEAQREAFIVQYRPFITKTASRVCRRFIDPERDDEFSVALAAFNEAINRFTPNAGSSFIGFADTVISRRLIDYRRQEMRHAQSIPYSSFTDDEDNGQGYLNRMENAAAVEVYEQSREAEDRRAEIAALSERLADFGIRFTDLVDHSPRHRDSRLVLLRIGTRLGQTPELWQMLTEKRQLPVKELCIIEGVSRKTVERHRKYLIAVSLIAAGPYPCLRQYISLEYDKQEGTPS</sequence>
<dbReference type="InterPro" id="IPR014244">
    <property type="entry name" value="RNA_pol_sigma-I"/>
</dbReference>
<gene>
    <name evidence="6 8" type="primary">sigI</name>
    <name evidence="8" type="ORF">E5161_14790</name>
</gene>
<comment type="caution">
    <text evidence="8">The sequence shown here is derived from an EMBL/GenBank/DDBJ whole genome shotgun (WGS) entry which is preliminary data.</text>
</comment>
<proteinExistence type="inferred from homology"/>
<dbReference type="AlphaFoldDB" id="A0A4U0F8U5"/>
<keyword evidence="6" id="KW-0346">Stress response</keyword>
<protein>
    <recommendedName>
        <fullName evidence="6">RNA polymerase sigma factor SigI</fullName>
    </recommendedName>
</protein>
<dbReference type="InterPro" id="IPR007627">
    <property type="entry name" value="RNA_pol_sigma70_r2"/>
</dbReference>
<reference evidence="8 9" key="1">
    <citation type="submission" date="2019-04" db="EMBL/GenBank/DDBJ databases">
        <title>Cohnella sp. nov., isolated from soil.</title>
        <authorList>
            <person name="Kim W."/>
        </authorList>
    </citation>
    <scope>NUCLEOTIDE SEQUENCE [LARGE SCALE GENOMIC DNA]</scope>
    <source>
        <strain evidence="8 9">CAU 1483</strain>
    </source>
</reference>
<comment type="subcellular location">
    <subcellularLocation>
        <location evidence="6">Cytoplasm</location>
    </subcellularLocation>
</comment>
<dbReference type="PIRSF" id="PIRSF038953">
    <property type="entry name" value="SigI"/>
    <property type="match status" value="1"/>
</dbReference>
<evidence type="ECO:0000256" key="3">
    <source>
        <dbReference type="ARBA" id="ARBA00023082"/>
    </source>
</evidence>
<evidence type="ECO:0000256" key="2">
    <source>
        <dbReference type="ARBA" id="ARBA00023015"/>
    </source>
</evidence>
<evidence type="ECO:0000259" key="7">
    <source>
        <dbReference type="Pfam" id="PF04542"/>
    </source>
</evidence>
<dbReference type="NCBIfam" id="TIGR02937">
    <property type="entry name" value="sigma70-ECF"/>
    <property type="match status" value="1"/>
</dbReference>
<comment type="function">
    <text evidence="6">Sigma factors are initiation factors that promote the attachment of RNA polymerase to specific initiation sites and are then released.</text>
</comment>
<organism evidence="8 9">
    <name type="scientific">Cohnella pontilimi</name>
    <dbReference type="NCBI Taxonomy" id="2564100"/>
    <lineage>
        <taxon>Bacteria</taxon>
        <taxon>Bacillati</taxon>
        <taxon>Bacillota</taxon>
        <taxon>Bacilli</taxon>
        <taxon>Bacillales</taxon>
        <taxon>Paenibacillaceae</taxon>
        <taxon>Cohnella</taxon>
    </lineage>
</organism>
<keyword evidence="5 6" id="KW-0804">Transcription</keyword>
<dbReference type="NCBIfam" id="TIGR02895">
    <property type="entry name" value="spore_sigI"/>
    <property type="match status" value="1"/>
</dbReference>
<evidence type="ECO:0000313" key="8">
    <source>
        <dbReference type="EMBL" id="TJY40980.1"/>
    </source>
</evidence>
<feature type="short sequence motif" description="Polymerase core binding" evidence="6">
    <location>
        <begin position="70"/>
        <end position="83"/>
    </location>
</feature>
<dbReference type="EMBL" id="SUPK01000007">
    <property type="protein sequence ID" value="TJY40980.1"/>
    <property type="molecule type" value="Genomic_DNA"/>
</dbReference>
<dbReference type="Pfam" id="PF04542">
    <property type="entry name" value="Sigma70_r2"/>
    <property type="match status" value="1"/>
</dbReference>
<dbReference type="GO" id="GO:0005737">
    <property type="term" value="C:cytoplasm"/>
    <property type="evidence" value="ECO:0007669"/>
    <property type="project" value="UniProtKB-SubCell"/>
</dbReference>
<keyword evidence="9" id="KW-1185">Reference proteome</keyword>
<dbReference type="GO" id="GO:0006352">
    <property type="term" value="P:DNA-templated transcription initiation"/>
    <property type="evidence" value="ECO:0007669"/>
    <property type="project" value="UniProtKB-UniRule"/>
</dbReference>
<comment type="similarity">
    <text evidence="6">Belongs to the sigma-70 factor family. SigI subfamily.</text>
</comment>
<dbReference type="Proteomes" id="UP000309673">
    <property type="component" value="Unassembled WGS sequence"/>
</dbReference>
<keyword evidence="2 6" id="KW-0805">Transcription regulation</keyword>
<feature type="domain" description="RNA polymerase sigma-70 region 2" evidence="7">
    <location>
        <begin position="45"/>
        <end position="115"/>
    </location>
</feature>
<keyword evidence="3 6" id="KW-0731">Sigma factor</keyword>
<dbReference type="Gene3D" id="1.10.1740.10">
    <property type="match status" value="1"/>
</dbReference>
<name>A0A4U0F8U5_9BACL</name>
<comment type="activity regulation">
    <text evidence="6">Negatively regulated by the anti-sigma-I factor RsgI.</text>
</comment>
<dbReference type="OrthoDB" id="3190733at2"/>
<dbReference type="InterPro" id="IPR013325">
    <property type="entry name" value="RNA_pol_sigma_r2"/>
</dbReference>
<comment type="subunit">
    <text evidence="6">Interacts with RsgI.</text>
</comment>
<dbReference type="HAMAP" id="MF_02064">
    <property type="entry name" value="Sigma70_SigI"/>
    <property type="match status" value="1"/>
</dbReference>
<accession>A0A4U0F8U5</accession>
<evidence type="ECO:0000256" key="6">
    <source>
        <dbReference type="HAMAP-Rule" id="MF_02064"/>
    </source>
</evidence>